<evidence type="ECO:0000256" key="7">
    <source>
        <dbReference type="ARBA" id="ARBA00022679"/>
    </source>
</evidence>
<keyword evidence="3" id="KW-0004">4Fe-4S</keyword>
<name>A0A382MA41_9ZZZZ</name>
<dbReference type="CDD" id="cd01335">
    <property type="entry name" value="Radical_SAM"/>
    <property type="match status" value="1"/>
</dbReference>
<evidence type="ECO:0000256" key="6">
    <source>
        <dbReference type="ARBA" id="ARBA00022603"/>
    </source>
</evidence>
<dbReference type="GO" id="GO:0008173">
    <property type="term" value="F:RNA methyltransferase activity"/>
    <property type="evidence" value="ECO:0007669"/>
    <property type="project" value="InterPro"/>
</dbReference>
<evidence type="ECO:0000256" key="11">
    <source>
        <dbReference type="ARBA" id="ARBA00023004"/>
    </source>
</evidence>
<evidence type="ECO:0000256" key="12">
    <source>
        <dbReference type="ARBA" id="ARBA00023014"/>
    </source>
</evidence>
<dbReference type="PANTHER" id="PTHR30544">
    <property type="entry name" value="23S RRNA METHYLTRANSFERASE"/>
    <property type="match status" value="1"/>
</dbReference>
<dbReference type="GO" id="GO:0030488">
    <property type="term" value="P:tRNA methylation"/>
    <property type="evidence" value="ECO:0007669"/>
    <property type="project" value="InterPro"/>
</dbReference>
<keyword evidence="7" id="KW-0808">Transferase</keyword>
<dbReference type="GO" id="GO:0070475">
    <property type="term" value="P:rRNA base methylation"/>
    <property type="evidence" value="ECO:0007669"/>
    <property type="project" value="InterPro"/>
</dbReference>
<dbReference type="InterPro" id="IPR004383">
    <property type="entry name" value="rRNA_lsu_MTrfase_RlmN/Cfr"/>
</dbReference>
<dbReference type="HAMAP" id="MF_01849">
    <property type="entry name" value="RNA_methyltr_RlmN"/>
    <property type="match status" value="1"/>
</dbReference>
<dbReference type="AlphaFoldDB" id="A0A382MA41"/>
<keyword evidence="5" id="KW-0698">rRNA processing</keyword>
<evidence type="ECO:0000256" key="3">
    <source>
        <dbReference type="ARBA" id="ARBA00022485"/>
    </source>
</evidence>
<dbReference type="SUPFAM" id="SSF102114">
    <property type="entry name" value="Radical SAM enzymes"/>
    <property type="match status" value="1"/>
</dbReference>
<dbReference type="PIRSF" id="PIRSF006004">
    <property type="entry name" value="CHP00048"/>
    <property type="match status" value="1"/>
</dbReference>
<feature type="non-terminal residue" evidence="14">
    <location>
        <position position="366"/>
    </location>
</feature>
<evidence type="ECO:0000256" key="2">
    <source>
        <dbReference type="ARBA" id="ARBA00004496"/>
    </source>
</evidence>
<evidence type="ECO:0000256" key="4">
    <source>
        <dbReference type="ARBA" id="ARBA00022490"/>
    </source>
</evidence>
<keyword evidence="11" id="KW-0408">Iron</keyword>
<dbReference type="PANTHER" id="PTHR30544:SF5">
    <property type="entry name" value="RADICAL SAM CORE DOMAIN-CONTAINING PROTEIN"/>
    <property type="match status" value="1"/>
</dbReference>
<dbReference type="InterPro" id="IPR007197">
    <property type="entry name" value="rSAM"/>
</dbReference>
<evidence type="ECO:0000313" key="14">
    <source>
        <dbReference type="EMBL" id="SVC45438.1"/>
    </source>
</evidence>
<keyword evidence="6" id="KW-0489">Methyltransferase</keyword>
<proteinExistence type="inferred from homology"/>
<dbReference type="InterPro" id="IPR058240">
    <property type="entry name" value="rSAM_sf"/>
</dbReference>
<dbReference type="SFLD" id="SFLDF00275">
    <property type="entry name" value="adenosine_C2_methyltransferase"/>
    <property type="match status" value="1"/>
</dbReference>
<dbReference type="Gene3D" id="1.10.150.530">
    <property type="match status" value="1"/>
</dbReference>
<protein>
    <recommendedName>
        <fullName evidence="13">Radical SAM core domain-containing protein</fullName>
    </recommendedName>
</protein>
<gene>
    <name evidence="14" type="ORF">METZ01_LOCUS298292</name>
</gene>
<comment type="cofactor">
    <cofactor evidence="1">
        <name>[4Fe-4S] cluster</name>
        <dbReference type="ChEBI" id="CHEBI:49883"/>
    </cofactor>
</comment>
<evidence type="ECO:0000256" key="8">
    <source>
        <dbReference type="ARBA" id="ARBA00022691"/>
    </source>
</evidence>
<evidence type="ECO:0000256" key="5">
    <source>
        <dbReference type="ARBA" id="ARBA00022552"/>
    </source>
</evidence>
<dbReference type="GO" id="GO:0046872">
    <property type="term" value="F:metal ion binding"/>
    <property type="evidence" value="ECO:0007669"/>
    <property type="project" value="UniProtKB-KW"/>
</dbReference>
<dbReference type="InterPro" id="IPR040072">
    <property type="entry name" value="Methyltransferase_A"/>
</dbReference>
<evidence type="ECO:0000256" key="1">
    <source>
        <dbReference type="ARBA" id="ARBA00001966"/>
    </source>
</evidence>
<keyword evidence="10" id="KW-0479">Metal-binding</keyword>
<sequence>MTNTNLAAAVDKVTAPSLVSLTRPELRSVLAKLGVPERQRDMRVRQLWKWIYIRGATGFAEMSDLGKDLRQALTEIHSVARPIIATNQTSSDGTIKWLLRLADGNEIEMVYIPDLDHSGPESGALCMSSQVGCTLNCRFCYTGTMPMVRNLTPGEILGQFMLARDCLNDWTNCNGRRKISTIVMMGMGEPLLNYDNVARALTIIMDGDGISLSRRGITLSTAGLVPAIQRCGRELRVNLAVSLHAVRDEVRDVLVPLNRRYPIAELIQACRQYPSANNARRITFEYVMSENINDSAKDAHELVGLLSDLPAKINLIPFNPWPGSPYKCSSNNRILRFSGILNDAVYAAPIRKPRGRDIMAACGQLK</sequence>
<keyword evidence="9" id="KW-0819">tRNA processing</keyword>
<evidence type="ECO:0000259" key="13">
    <source>
        <dbReference type="PROSITE" id="PS51918"/>
    </source>
</evidence>
<dbReference type="Pfam" id="PF04055">
    <property type="entry name" value="Radical_SAM"/>
    <property type="match status" value="1"/>
</dbReference>
<accession>A0A382MA41</accession>
<dbReference type="InterPro" id="IPR027492">
    <property type="entry name" value="RNA_MTrfase_RlmN"/>
</dbReference>
<dbReference type="GO" id="GO:0005737">
    <property type="term" value="C:cytoplasm"/>
    <property type="evidence" value="ECO:0007669"/>
    <property type="project" value="UniProtKB-SubCell"/>
</dbReference>
<dbReference type="InterPro" id="IPR048641">
    <property type="entry name" value="RlmN_N"/>
</dbReference>
<dbReference type="GO" id="GO:0051539">
    <property type="term" value="F:4 iron, 4 sulfur cluster binding"/>
    <property type="evidence" value="ECO:0007669"/>
    <property type="project" value="UniProtKB-KW"/>
</dbReference>
<keyword evidence="4" id="KW-0963">Cytoplasm</keyword>
<keyword evidence="12" id="KW-0411">Iron-sulfur</keyword>
<dbReference type="PROSITE" id="PS51918">
    <property type="entry name" value="RADICAL_SAM"/>
    <property type="match status" value="1"/>
</dbReference>
<organism evidence="14">
    <name type="scientific">marine metagenome</name>
    <dbReference type="NCBI Taxonomy" id="408172"/>
    <lineage>
        <taxon>unclassified sequences</taxon>
        <taxon>metagenomes</taxon>
        <taxon>ecological metagenomes</taxon>
    </lineage>
</organism>
<keyword evidence="8" id="KW-0949">S-adenosyl-L-methionine</keyword>
<comment type="subcellular location">
    <subcellularLocation>
        <location evidence="2">Cytoplasm</location>
    </subcellularLocation>
</comment>
<dbReference type="NCBIfam" id="TIGR00048">
    <property type="entry name" value="rRNA_mod_RlmN"/>
    <property type="match status" value="1"/>
</dbReference>
<dbReference type="InterPro" id="IPR013785">
    <property type="entry name" value="Aldolase_TIM"/>
</dbReference>
<evidence type="ECO:0000256" key="10">
    <source>
        <dbReference type="ARBA" id="ARBA00022723"/>
    </source>
</evidence>
<dbReference type="SFLD" id="SFLDS00029">
    <property type="entry name" value="Radical_SAM"/>
    <property type="match status" value="1"/>
</dbReference>
<reference evidence="14" key="1">
    <citation type="submission" date="2018-05" db="EMBL/GenBank/DDBJ databases">
        <authorList>
            <person name="Lanie J.A."/>
            <person name="Ng W.-L."/>
            <person name="Kazmierczak K.M."/>
            <person name="Andrzejewski T.M."/>
            <person name="Davidsen T.M."/>
            <person name="Wayne K.J."/>
            <person name="Tettelin H."/>
            <person name="Glass J.I."/>
            <person name="Rusch D."/>
            <person name="Podicherti R."/>
            <person name="Tsui H.-C.T."/>
            <person name="Winkler M.E."/>
        </authorList>
    </citation>
    <scope>NUCLEOTIDE SEQUENCE</scope>
</reference>
<dbReference type="SFLD" id="SFLDG01062">
    <property type="entry name" value="methyltransferase_(Class_A)"/>
    <property type="match status" value="1"/>
</dbReference>
<evidence type="ECO:0000256" key="9">
    <source>
        <dbReference type="ARBA" id="ARBA00022694"/>
    </source>
</evidence>
<feature type="domain" description="Radical SAM core" evidence="13">
    <location>
        <begin position="119"/>
        <end position="357"/>
    </location>
</feature>
<dbReference type="EMBL" id="UINC01092123">
    <property type="protein sequence ID" value="SVC45438.1"/>
    <property type="molecule type" value="Genomic_DNA"/>
</dbReference>
<dbReference type="Gene3D" id="3.20.20.70">
    <property type="entry name" value="Aldolase class I"/>
    <property type="match status" value="1"/>
</dbReference>
<dbReference type="Pfam" id="PF21016">
    <property type="entry name" value="RlmN_N"/>
    <property type="match status" value="1"/>
</dbReference>